<dbReference type="PANTHER" id="PTHR47959:SF1">
    <property type="entry name" value="ATP-DEPENDENT RNA HELICASE DBPA"/>
    <property type="match status" value="1"/>
</dbReference>
<dbReference type="InterPro" id="IPR014014">
    <property type="entry name" value="RNA_helicase_DEAD_Q_motif"/>
</dbReference>
<comment type="similarity">
    <text evidence="12">Belongs to the DEAD box helicase family.</text>
</comment>
<dbReference type="SMART" id="SM00490">
    <property type="entry name" value="HELICc"/>
    <property type="match status" value="1"/>
</dbReference>
<feature type="short sequence motif" description="Q motif" evidence="11">
    <location>
        <begin position="205"/>
        <end position="233"/>
    </location>
</feature>
<accession>A0A9W9FSW0</accession>
<evidence type="ECO:0000256" key="9">
    <source>
        <dbReference type="ARBA" id="ARBA00023242"/>
    </source>
</evidence>
<feature type="domain" description="Helicase C-terminal" evidence="15">
    <location>
        <begin position="494"/>
        <end position="646"/>
    </location>
</feature>
<organism evidence="17 18">
    <name type="scientific">Penicillium alfredii</name>
    <dbReference type="NCBI Taxonomy" id="1506179"/>
    <lineage>
        <taxon>Eukaryota</taxon>
        <taxon>Fungi</taxon>
        <taxon>Dikarya</taxon>
        <taxon>Ascomycota</taxon>
        <taxon>Pezizomycotina</taxon>
        <taxon>Eurotiomycetes</taxon>
        <taxon>Eurotiomycetidae</taxon>
        <taxon>Eurotiales</taxon>
        <taxon>Aspergillaceae</taxon>
        <taxon>Penicillium</taxon>
    </lineage>
</organism>
<dbReference type="GO" id="GO:0003724">
    <property type="term" value="F:RNA helicase activity"/>
    <property type="evidence" value="ECO:0007669"/>
    <property type="project" value="UniProtKB-EC"/>
</dbReference>
<reference evidence="17" key="2">
    <citation type="journal article" date="2023" name="IMA Fungus">
        <title>Comparative genomic study of the Penicillium genus elucidates a diverse pangenome and 15 lateral gene transfer events.</title>
        <authorList>
            <person name="Petersen C."/>
            <person name="Sorensen T."/>
            <person name="Nielsen M.R."/>
            <person name="Sondergaard T.E."/>
            <person name="Sorensen J.L."/>
            <person name="Fitzpatrick D.A."/>
            <person name="Frisvad J.C."/>
            <person name="Nielsen K.L."/>
        </authorList>
    </citation>
    <scope>NUCLEOTIDE SEQUENCE</scope>
    <source>
        <strain evidence="17">IBT 34128</strain>
    </source>
</reference>
<evidence type="ECO:0000256" key="13">
    <source>
        <dbReference type="SAM" id="MobiDB-lite"/>
    </source>
</evidence>
<evidence type="ECO:0000259" key="15">
    <source>
        <dbReference type="PROSITE" id="PS51194"/>
    </source>
</evidence>
<dbReference type="InterPro" id="IPR001650">
    <property type="entry name" value="Helicase_C-like"/>
</dbReference>
<dbReference type="SUPFAM" id="SSF52540">
    <property type="entry name" value="P-loop containing nucleoside triphosphate hydrolases"/>
    <property type="match status" value="1"/>
</dbReference>
<feature type="domain" description="Helicase ATP-binding" evidence="14">
    <location>
        <begin position="236"/>
        <end position="432"/>
    </location>
</feature>
<evidence type="ECO:0000256" key="6">
    <source>
        <dbReference type="ARBA" id="ARBA00022806"/>
    </source>
</evidence>
<evidence type="ECO:0000256" key="5">
    <source>
        <dbReference type="ARBA" id="ARBA00022801"/>
    </source>
</evidence>
<dbReference type="InterPro" id="IPR014001">
    <property type="entry name" value="Helicase_ATP-bd"/>
</dbReference>
<dbReference type="GO" id="GO:0016787">
    <property type="term" value="F:hydrolase activity"/>
    <property type="evidence" value="ECO:0007669"/>
    <property type="project" value="UniProtKB-KW"/>
</dbReference>
<dbReference type="GO" id="GO:0042254">
    <property type="term" value="P:ribosome biogenesis"/>
    <property type="evidence" value="ECO:0007669"/>
    <property type="project" value="UniProtKB-KW"/>
</dbReference>
<evidence type="ECO:0000256" key="12">
    <source>
        <dbReference type="RuleBase" id="RU000492"/>
    </source>
</evidence>
<evidence type="ECO:0000313" key="18">
    <source>
        <dbReference type="Proteomes" id="UP001141434"/>
    </source>
</evidence>
<keyword evidence="18" id="KW-1185">Reference proteome</keyword>
<evidence type="ECO:0000313" key="17">
    <source>
        <dbReference type="EMBL" id="KAJ5105724.1"/>
    </source>
</evidence>
<dbReference type="PANTHER" id="PTHR47959">
    <property type="entry name" value="ATP-DEPENDENT RNA HELICASE RHLE-RELATED"/>
    <property type="match status" value="1"/>
</dbReference>
<keyword evidence="4 12" id="KW-0547">Nucleotide-binding</keyword>
<feature type="region of interest" description="Disordered" evidence="13">
    <location>
        <begin position="99"/>
        <end position="185"/>
    </location>
</feature>
<protein>
    <recommendedName>
        <fullName evidence="2">RNA helicase</fullName>
        <ecNumber evidence="2">3.6.4.13</ecNumber>
    </recommendedName>
</protein>
<dbReference type="InterPro" id="IPR050079">
    <property type="entry name" value="DEAD_box_RNA_helicase"/>
</dbReference>
<evidence type="ECO:0000256" key="2">
    <source>
        <dbReference type="ARBA" id="ARBA00012552"/>
    </source>
</evidence>
<evidence type="ECO:0000256" key="10">
    <source>
        <dbReference type="ARBA" id="ARBA00047984"/>
    </source>
</evidence>
<comment type="caution">
    <text evidence="17">The sequence shown here is derived from an EMBL/GenBank/DDBJ whole genome shotgun (WGS) entry which is preliminary data.</text>
</comment>
<dbReference type="CDD" id="cd18787">
    <property type="entry name" value="SF2_C_DEAD"/>
    <property type="match status" value="1"/>
</dbReference>
<dbReference type="Pfam" id="PF00271">
    <property type="entry name" value="Helicase_C"/>
    <property type="match status" value="1"/>
</dbReference>
<keyword evidence="9" id="KW-0539">Nucleus</keyword>
<dbReference type="EC" id="3.6.4.13" evidence="2"/>
<dbReference type="GO" id="GO:0005829">
    <property type="term" value="C:cytosol"/>
    <property type="evidence" value="ECO:0007669"/>
    <property type="project" value="TreeGrafter"/>
</dbReference>
<feature type="region of interest" description="Disordered" evidence="13">
    <location>
        <begin position="1"/>
        <end position="36"/>
    </location>
</feature>
<dbReference type="GO" id="GO:0003723">
    <property type="term" value="F:RNA binding"/>
    <property type="evidence" value="ECO:0007669"/>
    <property type="project" value="UniProtKB-KW"/>
</dbReference>
<name>A0A9W9FSW0_9EURO</name>
<evidence type="ECO:0000256" key="7">
    <source>
        <dbReference type="ARBA" id="ARBA00022840"/>
    </source>
</evidence>
<feature type="compositionally biased region" description="Basic and acidic residues" evidence="13">
    <location>
        <begin position="1"/>
        <end position="10"/>
    </location>
</feature>
<dbReference type="Pfam" id="PF00270">
    <property type="entry name" value="DEAD"/>
    <property type="match status" value="1"/>
</dbReference>
<dbReference type="OrthoDB" id="4310724at2759"/>
<evidence type="ECO:0000259" key="14">
    <source>
        <dbReference type="PROSITE" id="PS51192"/>
    </source>
</evidence>
<feature type="region of interest" description="Disordered" evidence="13">
    <location>
        <begin position="693"/>
        <end position="725"/>
    </location>
</feature>
<dbReference type="PROSITE" id="PS51195">
    <property type="entry name" value="Q_MOTIF"/>
    <property type="match status" value="1"/>
</dbReference>
<keyword evidence="8" id="KW-0694">RNA-binding</keyword>
<proteinExistence type="inferred from homology"/>
<dbReference type="Proteomes" id="UP001141434">
    <property type="component" value="Unassembled WGS sequence"/>
</dbReference>
<comment type="catalytic activity">
    <reaction evidence="10">
        <text>ATP + H2O = ADP + phosphate + H(+)</text>
        <dbReference type="Rhea" id="RHEA:13065"/>
        <dbReference type="ChEBI" id="CHEBI:15377"/>
        <dbReference type="ChEBI" id="CHEBI:15378"/>
        <dbReference type="ChEBI" id="CHEBI:30616"/>
        <dbReference type="ChEBI" id="CHEBI:43474"/>
        <dbReference type="ChEBI" id="CHEBI:456216"/>
        <dbReference type="EC" id="3.6.4.13"/>
    </reaction>
</comment>
<feature type="compositionally biased region" description="Basic residues" evidence="13">
    <location>
        <begin position="705"/>
        <end position="715"/>
    </location>
</feature>
<dbReference type="AlphaFoldDB" id="A0A9W9FSW0"/>
<feature type="domain" description="DEAD-box RNA helicase Q" evidence="16">
    <location>
        <begin position="205"/>
        <end position="233"/>
    </location>
</feature>
<dbReference type="InterPro" id="IPR000629">
    <property type="entry name" value="RNA-helicase_DEAD-box_CS"/>
</dbReference>
<dbReference type="GeneID" id="81392821"/>
<dbReference type="PROSITE" id="PS51194">
    <property type="entry name" value="HELICASE_CTER"/>
    <property type="match status" value="1"/>
</dbReference>
<keyword evidence="7 12" id="KW-0067">ATP-binding</keyword>
<dbReference type="Gene3D" id="3.40.50.300">
    <property type="entry name" value="P-loop containing nucleotide triphosphate hydrolases"/>
    <property type="match status" value="2"/>
</dbReference>
<dbReference type="GO" id="GO:0005524">
    <property type="term" value="F:ATP binding"/>
    <property type="evidence" value="ECO:0007669"/>
    <property type="project" value="UniProtKB-KW"/>
</dbReference>
<dbReference type="RefSeq" id="XP_056514720.1">
    <property type="nucleotide sequence ID" value="XM_056653653.1"/>
</dbReference>
<evidence type="ECO:0000259" key="16">
    <source>
        <dbReference type="PROSITE" id="PS51195"/>
    </source>
</evidence>
<comment type="subcellular location">
    <subcellularLocation>
        <location evidence="1">Nucleus</location>
    </subcellularLocation>
</comment>
<reference evidence="17" key="1">
    <citation type="submission" date="2022-11" db="EMBL/GenBank/DDBJ databases">
        <authorList>
            <person name="Petersen C."/>
        </authorList>
    </citation>
    <scope>NUCLEOTIDE SEQUENCE</scope>
    <source>
        <strain evidence="17">IBT 34128</strain>
    </source>
</reference>
<keyword evidence="5 12" id="KW-0378">Hydrolase</keyword>
<evidence type="ECO:0000256" key="4">
    <source>
        <dbReference type="ARBA" id="ARBA00022741"/>
    </source>
</evidence>
<evidence type="ECO:0000256" key="11">
    <source>
        <dbReference type="PROSITE-ProRule" id="PRU00552"/>
    </source>
</evidence>
<dbReference type="GO" id="GO:0005634">
    <property type="term" value="C:nucleus"/>
    <property type="evidence" value="ECO:0007669"/>
    <property type="project" value="UniProtKB-SubCell"/>
</dbReference>
<dbReference type="GO" id="GO:0010467">
    <property type="term" value="P:gene expression"/>
    <property type="evidence" value="ECO:0007669"/>
    <property type="project" value="UniProtKB-ARBA"/>
</dbReference>
<evidence type="ECO:0000256" key="1">
    <source>
        <dbReference type="ARBA" id="ARBA00004123"/>
    </source>
</evidence>
<sequence>MGQKRGRDAKAQALQSKKRQKNTKSNPGSDDSSWDGIVGIDDLNWKEVALPDRLEDAGGFFGLEEIDGVDIVRQGSGEVRFKVRKQRSPLNALGQVLTHELGKQAKAGKPKKSIVKTPSVEDTADNGDEWSGFSDEETKKTTPPVDQAQVKEDKKSKKKEKKEPKEPKKEAKKKETKPAQDPSFKTGLSFAALDEAAEDDGMDVSAWDTLGLSPEVSTSLSRLKFTAPTSVQKACIPAILDGHDVVGKASTGSGKTLAFGIPIIEYYLEKKGKKTDEGEKDKSSPMALILSPTRELAHQLAKHIGELNANAPDTDARIALLTGGLSIQKQQRQLAGADIVIGTPGRVWEILSTGQGLIRKMKHIQFLVVDEADRLLSEGHFKEVEEILGALDRQENGDIPDIDEDATAEPESDARQTLVFSATFHRDLQQKLAGKGRWTGGDLMDKKESMEYLLKKLNFREEKPKFIDVNPVQQMAEGLKEGIVECPAMEKDLYLYSILLYHPKHRTLVFTNSISAVRRLTQLLQNLQLPALALHSSMAQKARLRSVERFSSPSSNPSSILVATDVAARGLDIKGIDCVIHYHAPRTADTYVHRSGRTARAGAIGKSIIICAPEEVVGVARLAAKVHAQKSNDAGPTKKLPLESLEIDRRVVSRVRPRMTLAKRITDSTLAKEKISAEDNWLRTAADDLGVEYDSDEFDESQGKGRGRGGGRHQREKQASGITKNEMAGLRAELKQHLAQRINIGVSERYLTAGRIDIEALLRGEGNDSFLGHLDPLNF</sequence>
<gene>
    <name evidence="17" type="ORF">NUU61_003071</name>
</gene>
<dbReference type="InterPro" id="IPR011545">
    <property type="entry name" value="DEAD/DEAH_box_helicase_dom"/>
</dbReference>
<dbReference type="SMART" id="SM00487">
    <property type="entry name" value="DEXDc"/>
    <property type="match status" value="1"/>
</dbReference>
<dbReference type="PROSITE" id="PS00039">
    <property type="entry name" value="DEAD_ATP_HELICASE"/>
    <property type="match status" value="1"/>
</dbReference>
<evidence type="ECO:0000256" key="3">
    <source>
        <dbReference type="ARBA" id="ARBA00022517"/>
    </source>
</evidence>
<dbReference type="CDD" id="cd17946">
    <property type="entry name" value="DEADc_DDX24"/>
    <property type="match status" value="1"/>
</dbReference>
<dbReference type="PROSITE" id="PS51192">
    <property type="entry name" value="HELICASE_ATP_BIND_1"/>
    <property type="match status" value="1"/>
</dbReference>
<dbReference type="InterPro" id="IPR027417">
    <property type="entry name" value="P-loop_NTPase"/>
</dbReference>
<evidence type="ECO:0000256" key="8">
    <source>
        <dbReference type="ARBA" id="ARBA00022884"/>
    </source>
</evidence>
<keyword evidence="6 12" id="KW-0347">Helicase</keyword>
<dbReference type="EMBL" id="JAPMSZ010000004">
    <property type="protein sequence ID" value="KAJ5105724.1"/>
    <property type="molecule type" value="Genomic_DNA"/>
</dbReference>
<keyword evidence="3" id="KW-0690">Ribosome biogenesis</keyword>
<feature type="compositionally biased region" description="Basic and acidic residues" evidence="13">
    <location>
        <begin position="149"/>
        <end position="178"/>
    </location>
</feature>